<evidence type="ECO:0000313" key="3">
    <source>
        <dbReference type="Proteomes" id="UP001469553"/>
    </source>
</evidence>
<reference evidence="2 3" key="1">
    <citation type="submission" date="2021-06" db="EMBL/GenBank/DDBJ databases">
        <authorList>
            <person name="Palmer J.M."/>
        </authorList>
    </citation>
    <scope>NUCLEOTIDE SEQUENCE [LARGE SCALE GENOMIC DNA]</scope>
    <source>
        <strain evidence="2 3">AS_MEX2019</strain>
        <tissue evidence="2">Muscle</tissue>
    </source>
</reference>
<evidence type="ECO:0000256" key="1">
    <source>
        <dbReference type="SAM" id="SignalP"/>
    </source>
</evidence>
<gene>
    <name evidence="2" type="ORF">AMECASPLE_017034</name>
</gene>
<proteinExistence type="predicted"/>
<dbReference type="Proteomes" id="UP001469553">
    <property type="component" value="Unassembled WGS sequence"/>
</dbReference>
<dbReference type="EMBL" id="JAHRIP010057690">
    <property type="protein sequence ID" value="MEQ2303449.1"/>
    <property type="molecule type" value="Genomic_DNA"/>
</dbReference>
<keyword evidence="1" id="KW-0732">Signal</keyword>
<comment type="caution">
    <text evidence="2">The sequence shown here is derived from an EMBL/GenBank/DDBJ whole genome shotgun (WGS) entry which is preliminary data.</text>
</comment>
<keyword evidence="3" id="KW-1185">Reference proteome</keyword>
<evidence type="ECO:0008006" key="4">
    <source>
        <dbReference type="Google" id="ProtNLM"/>
    </source>
</evidence>
<sequence>MRFGSLILLFLAGVVHNCRSVDHLEVRPQPACVYSADRGARSYIQPGVLFSCDTCLEGDVGWATAANNIMIYFRG</sequence>
<protein>
    <recommendedName>
        <fullName evidence="4">Secreted protein</fullName>
    </recommendedName>
</protein>
<evidence type="ECO:0000313" key="2">
    <source>
        <dbReference type="EMBL" id="MEQ2303449.1"/>
    </source>
</evidence>
<feature type="signal peptide" evidence="1">
    <location>
        <begin position="1"/>
        <end position="20"/>
    </location>
</feature>
<organism evidence="2 3">
    <name type="scientific">Ameca splendens</name>
    <dbReference type="NCBI Taxonomy" id="208324"/>
    <lineage>
        <taxon>Eukaryota</taxon>
        <taxon>Metazoa</taxon>
        <taxon>Chordata</taxon>
        <taxon>Craniata</taxon>
        <taxon>Vertebrata</taxon>
        <taxon>Euteleostomi</taxon>
        <taxon>Actinopterygii</taxon>
        <taxon>Neopterygii</taxon>
        <taxon>Teleostei</taxon>
        <taxon>Neoteleostei</taxon>
        <taxon>Acanthomorphata</taxon>
        <taxon>Ovalentaria</taxon>
        <taxon>Atherinomorphae</taxon>
        <taxon>Cyprinodontiformes</taxon>
        <taxon>Goodeidae</taxon>
        <taxon>Ameca</taxon>
    </lineage>
</organism>
<accession>A0ABV0ZB42</accession>
<feature type="chain" id="PRO_5045846391" description="Secreted protein" evidence="1">
    <location>
        <begin position="21"/>
        <end position="75"/>
    </location>
</feature>
<name>A0ABV0ZB42_9TELE</name>